<dbReference type="InterPro" id="IPR036390">
    <property type="entry name" value="WH_DNA-bd_sf"/>
</dbReference>
<evidence type="ECO:0000256" key="7">
    <source>
        <dbReference type="ARBA" id="ARBA00023125"/>
    </source>
</evidence>
<evidence type="ECO:0000256" key="1">
    <source>
        <dbReference type="ARBA" id="ARBA00004496"/>
    </source>
</evidence>
<gene>
    <name evidence="11" type="ORF">DJ90_1983</name>
</gene>
<feature type="binding site" evidence="9">
    <location>
        <position position="134"/>
    </location>
    <ligand>
        <name>Zn(2+)</name>
        <dbReference type="ChEBI" id="CHEBI:29105"/>
    </ligand>
</feature>
<protein>
    <submittedName>
        <fullName evidence="11">Ferric uptake regulator family protein</fullName>
    </submittedName>
</protein>
<dbReference type="GO" id="GO:1900376">
    <property type="term" value="P:regulation of secondary metabolite biosynthetic process"/>
    <property type="evidence" value="ECO:0007669"/>
    <property type="project" value="TreeGrafter"/>
</dbReference>
<keyword evidence="8" id="KW-0804">Transcription</keyword>
<feature type="binding site" evidence="9">
    <location>
        <position position="100"/>
    </location>
    <ligand>
        <name>Zn(2+)</name>
        <dbReference type="ChEBI" id="CHEBI:29105"/>
    </ligand>
</feature>
<evidence type="ECO:0000256" key="5">
    <source>
        <dbReference type="ARBA" id="ARBA00022833"/>
    </source>
</evidence>
<feature type="binding site" evidence="10">
    <location>
        <position position="91"/>
    </location>
    <ligand>
        <name>Fe cation</name>
        <dbReference type="ChEBI" id="CHEBI:24875"/>
    </ligand>
</feature>
<comment type="subcellular location">
    <subcellularLocation>
        <location evidence="1">Cytoplasm</location>
    </subcellularLocation>
</comment>
<dbReference type="InterPro" id="IPR002481">
    <property type="entry name" value="FUR"/>
</dbReference>
<sequence length="140" mass="16050">MGNKPNQLIQAMKSKGLRMTSQRRWIAELFSVSTGFVLPRQVHAYIAERLPGVSYDTVYRNLRLLTKINLIEQFDFPEGVRFKLRCGPDRHHHHLICIKCQQTFPLDFCPLDNDIDLPASFQIVSHKFEIYGLCGACAAS</sequence>
<dbReference type="SUPFAM" id="SSF46785">
    <property type="entry name" value="Winged helix' DNA-binding domain"/>
    <property type="match status" value="1"/>
</dbReference>
<evidence type="ECO:0000256" key="2">
    <source>
        <dbReference type="ARBA" id="ARBA00007957"/>
    </source>
</evidence>
<dbReference type="InterPro" id="IPR036388">
    <property type="entry name" value="WH-like_DNA-bd_sf"/>
</dbReference>
<evidence type="ECO:0000256" key="10">
    <source>
        <dbReference type="PIRSR" id="PIRSR602481-2"/>
    </source>
</evidence>
<keyword evidence="6" id="KW-0805">Transcription regulation</keyword>
<dbReference type="GO" id="GO:0005737">
    <property type="term" value="C:cytoplasm"/>
    <property type="evidence" value="ECO:0007669"/>
    <property type="project" value="UniProtKB-SubCell"/>
</dbReference>
<keyword evidence="12" id="KW-1185">Reference proteome</keyword>
<feature type="binding site" evidence="9">
    <location>
        <position position="97"/>
    </location>
    <ligand>
        <name>Zn(2+)</name>
        <dbReference type="ChEBI" id="CHEBI:29105"/>
    </ligand>
</feature>
<keyword evidence="5 9" id="KW-0862">Zinc</keyword>
<dbReference type="GO" id="GO:0045892">
    <property type="term" value="P:negative regulation of DNA-templated transcription"/>
    <property type="evidence" value="ECO:0007669"/>
    <property type="project" value="TreeGrafter"/>
</dbReference>
<keyword evidence="4" id="KW-0678">Repressor</keyword>
<dbReference type="Gene3D" id="3.30.1490.190">
    <property type="match status" value="1"/>
</dbReference>
<keyword evidence="10" id="KW-0408">Iron</keyword>
<comment type="caution">
    <text evidence="11">The sequence shown here is derived from an EMBL/GenBank/DDBJ whole genome shotgun (WGS) entry which is preliminary data.</text>
</comment>
<dbReference type="PATRIC" id="fig|44252.3.peg.184"/>
<name>A0A090ZPE5_PAEMA</name>
<dbReference type="Gene3D" id="1.10.10.10">
    <property type="entry name" value="Winged helix-like DNA-binding domain superfamily/Winged helix DNA-binding domain"/>
    <property type="match status" value="1"/>
</dbReference>
<dbReference type="RefSeq" id="WP_036624147.1">
    <property type="nucleotide sequence ID" value="NZ_BGML01000001.1"/>
</dbReference>
<keyword evidence="7" id="KW-0238">DNA-binding</keyword>
<dbReference type="PANTHER" id="PTHR33202:SF1">
    <property type="entry name" value="FERRIC UPTAKE REGULATION PROTEIN"/>
    <property type="match status" value="1"/>
</dbReference>
<dbReference type="GO" id="GO:0000976">
    <property type="term" value="F:transcription cis-regulatory region binding"/>
    <property type="evidence" value="ECO:0007669"/>
    <property type="project" value="TreeGrafter"/>
</dbReference>
<evidence type="ECO:0000256" key="6">
    <source>
        <dbReference type="ARBA" id="ARBA00023015"/>
    </source>
</evidence>
<evidence type="ECO:0000256" key="8">
    <source>
        <dbReference type="ARBA" id="ARBA00023163"/>
    </source>
</evidence>
<organism evidence="11 12">
    <name type="scientific">Paenibacillus macerans</name>
    <name type="common">Bacillus macerans</name>
    <dbReference type="NCBI Taxonomy" id="44252"/>
    <lineage>
        <taxon>Bacteria</taxon>
        <taxon>Bacillati</taxon>
        <taxon>Bacillota</taxon>
        <taxon>Bacilli</taxon>
        <taxon>Bacillales</taxon>
        <taxon>Paenibacillaceae</taxon>
        <taxon>Paenibacillus</taxon>
    </lineage>
</organism>
<comment type="similarity">
    <text evidence="2">Belongs to the Fur family.</text>
</comment>
<dbReference type="GO" id="GO:0003700">
    <property type="term" value="F:DNA-binding transcription factor activity"/>
    <property type="evidence" value="ECO:0007669"/>
    <property type="project" value="InterPro"/>
</dbReference>
<dbReference type="EMBL" id="JMQA01000001">
    <property type="protein sequence ID" value="KFN12318.1"/>
    <property type="molecule type" value="Genomic_DNA"/>
</dbReference>
<accession>A0A090ZPE5</accession>
<evidence type="ECO:0000256" key="4">
    <source>
        <dbReference type="ARBA" id="ARBA00022491"/>
    </source>
</evidence>
<dbReference type="Pfam" id="PF01475">
    <property type="entry name" value="FUR"/>
    <property type="match status" value="1"/>
</dbReference>
<feature type="binding site" evidence="9">
    <location>
        <position position="137"/>
    </location>
    <ligand>
        <name>Zn(2+)</name>
        <dbReference type="ChEBI" id="CHEBI:29105"/>
    </ligand>
</feature>
<keyword evidence="3" id="KW-0963">Cytoplasm</keyword>
<evidence type="ECO:0000256" key="9">
    <source>
        <dbReference type="PIRSR" id="PIRSR602481-1"/>
    </source>
</evidence>
<dbReference type="HOGENOM" id="CLU_096072_5_1_9"/>
<dbReference type="GO" id="GO:0008270">
    <property type="term" value="F:zinc ion binding"/>
    <property type="evidence" value="ECO:0007669"/>
    <property type="project" value="TreeGrafter"/>
</dbReference>
<keyword evidence="9" id="KW-0479">Metal-binding</keyword>
<feature type="binding site" evidence="10">
    <location>
        <position position="126"/>
    </location>
    <ligand>
        <name>Fe cation</name>
        <dbReference type="ChEBI" id="CHEBI:24875"/>
    </ligand>
</feature>
<dbReference type="OrthoDB" id="8659436at2"/>
<comment type="cofactor">
    <cofactor evidence="10">
        <name>Mn(2+)</name>
        <dbReference type="ChEBI" id="CHEBI:29035"/>
    </cofactor>
    <cofactor evidence="10">
        <name>Fe(2+)</name>
        <dbReference type="ChEBI" id="CHEBI:29033"/>
    </cofactor>
    <text evidence="10">Binds 1 Mn(2+) or Fe(2+) ion per subunit.</text>
</comment>
<evidence type="ECO:0000313" key="12">
    <source>
        <dbReference type="Proteomes" id="UP000029278"/>
    </source>
</evidence>
<dbReference type="STRING" id="44252.DJ90_1983"/>
<dbReference type="GeneID" id="77008229"/>
<reference evidence="11 12" key="1">
    <citation type="submission" date="2014-04" db="EMBL/GenBank/DDBJ databases">
        <authorList>
            <person name="Bishop-Lilly K.A."/>
            <person name="Broomall S.M."/>
            <person name="Chain P.S."/>
            <person name="Chertkov O."/>
            <person name="Coyne S.R."/>
            <person name="Daligault H.E."/>
            <person name="Davenport K.W."/>
            <person name="Erkkila T."/>
            <person name="Frey K.G."/>
            <person name="Gibbons H.S."/>
            <person name="Gu W."/>
            <person name="Jaissle J."/>
            <person name="Johnson S.L."/>
            <person name="Koroleva G.I."/>
            <person name="Ladner J.T."/>
            <person name="Lo C.-C."/>
            <person name="Minogue T.D."/>
            <person name="Munk C."/>
            <person name="Palacios G.F."/>
            <person name="Redden C.L."/>
            <person name="Rosenzweig C.N."/>
            <person name="Scholz M.B."/>
            <person name="Teshima H."/>
            <person name="Xu Y."/>
        </authorList>
    </citation>
    <scope>NUCLEOTIDE SEQUENCE [LARGE SCALE GENOMIC DNA]</scope>
    <source>
        <strain evidence="11 12">8244</strain>
    </source>
</reference>
<dbReference type="InterPro" id="IPR043135">
    <property type="entry name" value="Fur_C"/>
</dbReference>
<evidence type="ECO:0000313" key="11">
    <source>
        <dbReference type="EMBL" id="KFN12318.1"/>
    </source>
</evidence>
<proteinExistence type="inferred from homology"/>
<comment type="cofactor">
    <cofactor evidence="9">
        <name>Zn(2+)</name>
        <dbReference type="ChEBI" id="CHEBI:29105"/>
    </cofactor>
    <text evidence="9">Binds 1 zinc ion per subunit.</text>
</comment>
<evidence type="ECO:0000256" key="3">
    <source>
        <dbReference type="ARBA" id="ARBA00022490"/>
    </source>
</evidence>
<dbReference type="CDD" id="cd07153">
    <property type="entry name" value="Fur_like"/>
    <property type="match status" value="1"/>
</dbReference>
<dbReference type="Proteomes" id="UP000029278">
    <property type="component" value="Unassembled WGS sequence"/>
</dbReference>
<dbReference type="AlphaFoldDB" id="A0A090ZPE5"/>
<dbReference type="PANTHER" id="PTHR33202">
    <property type="entry name" value="ZINC UPTAKE REGULATION PROTEIN"/>
    <property type="match status" value="1"/>
</dbReference>